<organism evidence="6 7">
    <name type="scientific">Vogesella indigofera</name>
    <name type="common">Pseudomonas indigofera</name>
    <dbReference type="NCBI Taxonomy" id="45465"/>
    <lineage>
        <taxon>Bacteria</taxon>
        <taxon>Pseudomonadati</taxon>
        <taxon>Pseudomonadota</taxon>
        <taxon>Betaproteobacteria</taxon>
        <taxon>Neisseriales</taxon>
        <taxon>Chromobacteriaceae</taxon>
        <taxon>Vogesella</taxon>
    </lineage>
</organism>
<feature type="transmembrane region" description="Helical" evidence="5">
    <location>
        <begin position="75"/>
        <end position="95"/>
    </location>
</feature>
<keyword evidence="5" id="KW-1003">Cell membrane</keyword>
<proteinExistence type="inferred from homology"/>
<evidence type="ECO:0000313" key="6">
    <source>
        <dbReference type="EMBL" id="RKQ55364.1"/>
    </source>
</evidence>
<evidence type="ECO:0000256" key="4">
    <source>
        <dbReference type="ARBA" id="ARBA00023136"/>
    </source>
</evidence>
<comment type="caution">
    <text evidence="6">The sequence shown here is derived from an EMBL/GenBank/DDBJ whole genome shotgun (WGS) entry which is preliminary data.</text>
</comment>
<dbReference type="GO" id="GO:0005886">
    <property type="term" value="C:plasma membrane"/>
    <property type="evidence" value="ECO:0007669"/>
    <property type="project" value="UniProtKB-SubCell"/>
</dbReference>
<dbReference type="AlphaFoldDB" id="A0A495B560"/>
<dbReference type="InterPro" id="IPR002781">
    <property type="entry name" value="TM_pro_TauE-like"/>
</dbReference>
<name>A0A495B560_VOGIN</name>
<dbReference type="RefSeq" id="WP_245961151.1">
    <property type="nucleotide sequence ID" value="NZ_RBID01000017.1"/>
</dbReference>
<dbReference type="EMBL" id="RBID01000017">
    <property type="protein sequence ID" value="RKQ55364.1"/>
    <property type="molecule type" value="Genomic_DNA"/>
</dbReference>
<evidence type="ECO:0000313" key="7">
    <source>
        <dbReference type="Proteomes" id="UP000279384"/>
    </source>
</evidence>
<dbReference type="Pfam" id="PF01925">
    <property type="entry name" value="TauE"/>
    <property type="match status" value="1"/>
</dbReference>
<evidence type="ECO:0000256" key="3">
    <source>
        <dbReference type="ARBA" id="ARBA00022989"/>
    </source>
</evidence>
<accession>A0A495B560</accession>
<dbReference type="PANTHER" id="PTHR43701:SF2">
    <property type="entry name" value="MEMBRANE TRANSPORTER PROTEIN YJNA-RELATED"/>
    <property type="match status" value="1"/>
</dbReference>
<dbReference type="PANTHER" id="PTHR43701">
    <property type="entry name" value="MEMBRANE TRANSPORTER PROTEIN MJ0441-RELATED"/>
    <property type="match status" value="1"/>
</dbReference>
<comment type="subcellular location">
    <subcellularLocation>
        <location evidence="5">Cell membrane</location>
        <topology evidence="5">Multi-pass membrane protein</topology>
    </subcellularLocation>
    <subcellularLocation>
        <location evidence="1">Membrane</location>
        <topology evidence="1">Multi-pass membrane protein</topology>
    </subcellularLocation>
</comment>
<feature type="transmembrane region" description="Helical" evidence="5">
    <location>
        <begin position="139"/>
        <end position="160"/>
    </location>
</feature>
<feature type="transmembrane region" description="Helical" evidence="5">
    <location>
        <begin position="44"/>
        <end position="63"/>
    </location>
</feature>
<sequence>MDLLLLFATLLLGALLGAVGGLFGIGGGIIAIPLLVLAYHQPQALAQGTALVMIVPNVLLAFWRYRQRHPFPLRTALAMGAGAMLATYPAARLAVALDQQRLQQVFAAFLLWLAYYFWRQGRRARPQAVQGWPQRYLPAVGVLGGACGGLFSVGSGIIAAPLLVRGFGLPQAVAQGMALALVVPSALVALLTYAGSGQVQWATGIALAVGGLSTISWGVALAHRLPEARLKQCFAAMLLLTALLLWCSSGR</sequence>
<dbReference type="InterPro" id="IPR051598">
    <property type="entry name" value="TSUP/Inactive_protease-like"/>
</dbReference>
<keyword evidence="4 5" id="KW-0472">Membrane</keyword>
<protein>
    <recommendedName>
        <fullName evidence="5">Probable membrane transporter protein</fullName>
    </recommendedName>
</protein>
<feature type="transmembrane region" description="Helical" evidence="5">
    <location>
        <begin position="201"/>
        <end position="222"/>
    </location>
</feature>
<evidence type="ECO:0000256" key="1">
    <source>
        <dbReference type="ARBA" id="ARBA00004141"/>
    </source>
</evidence>
<comment type="similarity">
    <text evidence="5">Belongs to the 4-toluene sulfonate uptake permease (TSUP) (TC 2.A.102) family.</text>
</comment>
<reference evidence="6 7" key="1">
    <citation type="submission" date="2018-10" db="EMBL/GenBank/DDBJ databases">
        <title>Genomic Encyclopedia of Type Strains, Phase IV (KMG-IV): sequencing the most valuable type-strain genomes for metagenomic binning, comparative biology and taxonomic classification.</title>
        <authorList>
            <person name="Goeker M."/>
        </authorList>
    </citation>
    <scope>NUCLEOTIDE SEQUENCE [LARGE SCALE GENOMIC DNA]</scope>
    <source>
        <strain evidence="6 7">DSM 3303</strain>
    </source>
</reference>
<feature type="transmembrane region" description="Helical" evidence="5">
    <location>
        <begin position="228"/>
        <end position="247"/>
    </location>
</feature>
<keyword evidence="3 5" id="KW-1133">Transmembrane helix</keyword>
<keyword evidence="2 5" id="KW-0812">Transmembrane</keyword>
<evidence type="ECO:0000256" key="5">
    <source>
        <dbReference type="RuleBase" id="RU363041"/>
    </source>
</evidence>
<feature type="transmembrane region" description="Helical" evidence="5">
    <location>
        <begin position="101"/>
        <end position="118"/>
    </location>
</feature>
<feature type="transmembrane region" description="Helical" evidence="5">
    <location>
        <begin position="172"/>
        <end position="194"/>
    </location>
</feature>
<dbReference type="Proteomes" id="UP000279384">
    <property type="component" value="Unassembled WGS sequence"/>
</dbReference>
<gene>
    <name evidence="6" type="ORF">C8E02_2737</name>
</gene>
<evidence type="ECO:0000256" key="2">
    <source>
        <dbReference type="ARBA" id="ARBA00022692"/>
    </source>
</evidence>